<proteinExistence type="predicted"/>
<sequence>MQLKNSPKSGGGIVDLNRAQVEHRASWMALMYQEAENEGFDMESATRKAIRKMGGFHGHLLKTKLDSNSSFEVFKTAFFNGIAIKTFEMDKFEVTESHLTVEFNYCPLLAAWQKLGVSEEKCAKLCDIAMDGDRGIAAEMGYDLELTDTIASGCNSCKLKFVKK</sequence>
<dbReference type="EMBL" id="SMFN01000001">
    <property type="protein sequence ID" value="TDE07568.1"/>
    <property type="molecule type" value="Genomic_DNA"/>
</dbReference>
<dbReference type="Pfam" id="PF14196">
    <property type="entry name" value="ATC_hydrolase"/>
    <property type="match status" value="1"/>
</dbReference>
<dbReference type="RefSeq" id="WP_132064395.1">
    <property type="nucleotide sequence ID" value="NZ_SMFN01000001.1"/>
</dbReference>
<comment type="caution">
    <text evidence="1">The sequence shown here is derived from an EMBL/GenBank/DDBJ whole genome shotgun (WGS) entry which is preliminary data.</text>
</comment>
<dbReference type="AlphaFoldDB" id="A0A4V2Z2F1"/>
<dbReference type="OrthoDB" id="5454254at2"/>
<evidence type="ECO:0000313" key="1">
    <source>
        <dbReference type="EMBL" id="TDE07568.1"/>
    </source>
</evidence>
<keyword evidence="2" id="KW-1185">Reference proteome</keyword>
<accession>A0A4V2Z2F1</accession>
<gene>
    <name evidence="1" type="ORF">E0F91_00300</name>
</gene>
<organism evidence="1 2">
    <name type="scientific">Flavobacterium sandaracinum</name>
    <dbReference type="NCBI Taxonomy" id="2541733"/>
    <lineage>
        <taxon>Bacteria</taxon>
        <taxon>Pseudomonadati</taxon>
        <taxon>Bacteroidota</taxon>
        <taxon>Flavobacteriia</taxon>
        <taxon>Flavobacteriales</taxon>
        <taxon>Flavobacteriaceae</taxon>
        <taxon>Flavobacterium</taxon>
    </lineage>
</organism>
<reference evidence="1 2" key="1">
    <citation type="submission" date="2019-03" db="EMBL/GenBank/DDBJ databases">
        <title>Flavobacterium LB-D12 sp. nov., isolated from arctic soil.</title>
        <authorList>
            <person name="Chaudhary D.K."/>
        </authorList>
    </citation>
    <scope>NUCLEOTIDE SEQUENCE [LARGE SCALE GENOMIC DNA]</scope>
    <source>
        <strain evidence="1 2">LB-D12</strain>
    </source>
</reference>
<evidence type="ECO:0008006" key="3">
    <source>
        <dbReference type="Google" id="ProtNLM"/>
    </source>
</evidence>
<dbReference type="Proteomes" id="UP000294644">
    <property type="component" value="Unassembled WGS sequence"/>
</dbReference>
<evidence type="ECO:0000313" key="2">
    <source>
        <dbReference type="Proteomes" id="UP000294644"/>
    </source>
</evidence>
<name>A0A4V2Z2F1_9FLAO</name>
<dbReference type="InterPro" id="IPR026002">
    <property type="entry name" value="ATC_hydrolase-like"/>
</dbReference>
<protein>
    <recommendedName>
        <fullName evidence="3">Elastase-1</fullName>
    </recommendedName>
</protein>